<evidence type="ECO:0000256" key="5">
    <source>
        <dbReference type="ARBA" id="ARBA00023136"/>
    </source>
</evidence>
<evidence type="ECO:0000313" key="12">
    <source>
        <dbReference type="Proteomes" id="UP000240509"/>
    </source>
</evidence>
<evidence type="ECO:0000256" key="3">
    <source>
        <dbReference type="ARBA" id="ARBA00022692"/>
    </source>
</evidence>
<dbReference type="EMBL" id="PZJJ01000016">
    <property type="protein sequence ID" value="PTL38632.1"/>
    <property type="molecule type" value="Genomic_DNA"/>
</dbReference>
<dbReference type="GO" id="GO:0005886">
    <property type="term" value="C:plasma membrane"/>
    <property type="evidence" value="ECO:0007669"/>
    <property type="project" value="UniProtKB-SubCell"/>
</dbReference>
<keyword evidence="4 10" id="KW-1133">Transmembrane helix</keyword>
<reference evidence="11 12" key="1">
    <citation type="submission" date="2018-03" db="EMBL/GenBank/DDBJ databases">
        <title>Alkalicoccus saliphilus sp. nov., isolated from a mineral pool.</title>
        <authorList>
            <person name="Zhao B."/>
        </authorList>
    </citation>
    <scope>NUCLEOTIDE SEQUENCE [LARGE SCALE GENOMIC DNA]</scope>
    <source>
        <strain evidence="11 12">6AG</strain>
    </source>
</reference>
<evidence type="ECO:0000256" key="4">
    <source>
        <dbReference type="ARBA" id="ARBA00022989"/>
    </source>
</evidence>
<keyword evidence="10" id="KW-0479">Metal-binding</keyword>
<dbReference type="Proteomes" id="UP000240509">
    <property type="component" value="Unassembled WGS sequence"/>
</dbReference>
<evidence type="ECO:0000256" key="8">
    <source>
        <dbReference type="ARBA" id="ARBA00035585"/>
    </source>
</evidence>
<feature type="binding site" evidence="10">
    <location>
        <position position="73"/>
    </location>
    <ligand>
        <name>Na(+)</name>
        <dbReference type="ChEBI" id="CHEBI:29101"/>
        <note>structural</note>
    </ligand>
</feature>
<dbReference type="Pfam" id="PF02537">
    <property type="entry name" value="CRCB"/>
    <property type="match status" value="1"/>
</dbReference>
<comment type="catalytic activity">
    <reaction evidence="8">
        <text>fluoride(in) = fluoride(out)</text>
        <dbReference type="Rhea" id="RHEA:76159"/>
        <dbReference type="ChEBI" id="CHEBI:17051"/>
    </reaction>
    <physiologicalReaction direction="left-to-right" evidence="8">
        <dbReference type="Rhea" id="RHEA:76160"/>
    </physiologicalReaction>
</comment>
<organism evidence="11 12">
    <name type="scientific">Alkalicoccus saliphilus</name>
    <dbReference type="NCBI Taxonomy" id="200989"/>
    <lineage>
        <taxon>Bacteria</taxon>
        <taxon>Bacillati</taxon>
        <taxon>Bacillota</taxon>
        <taxon>Bacilli</taxon>
        <taxon>Bacillales</taxon>
        <taxon>Bacillaceae</taxon>
        <taxon>Alkalicoccus</taxon>
    </lineage>
</organism>
<evidence type="ECO:0000256" key="9">
    <source>
        <dbReference type="ARBA" id="ARBA00049940"/>
    </source>
</evidence>
<comment type="activity regulation">
    <text evidence="10">Na(+) is not transported, but it plays an essential structural role and its presence is essential for fluoride channel function.</text>
</comment>
<proteinExistence type="inferred from homology"/>
<dbReference type="HAMAP" id="MF_00454">
    <property type="entry name" value="FluC"/>
    <property type="match status" value="1"/>
</dbReference>
<evidence type="ECO:0000256" key="2">
    <source>
        <dbReference type="ARBA" id="ARBA00022475"/>
    </source>
</evidence>
<protein>
    <recommendedName>
        <fullName evidence="10">Fluoride-specific ion channel FluC</fullName>
    </recommendedName>
</protein>
<dbReference type="AlphaFoldDB" id="A0A2T4U5F1"/>
<feature type="binding site" evidence="10">
    <location>
        <position position="76"/>
    </location>
    <ligand>
        <name>Na(+)</name>
        <dbReference type="ChEBI" id="CHEBI:29101"/>
        <note>structural</note>
    </ligand>
</feature>
<evidence type="ECO:0000256" key="1">
    <source>
        <dbReference type="ARBA" id="ARBA00004651"/>
    </source>
</evidence>
<comment type="subcellular location">
    <subcellularLocation>
        <location evidence="1 10">Cell membrane</location>
        <topology evidence="1 10">Multi-pass membrane protein</topology>
    </subcellularLocation>
</comment>
<comment type="similarity">
    <text evidence="7 10">Belongs to the fluoride channel Fluc/FEX (TC 1.A.43) family.</text>
</comment>
<evidence type="ECO:0000256" key="10">
    <source>
        <dbReference type="HAMAP-Rule" id="MF_00454"/>
    </source>
</evidence>
<name>A0A2T4U5F1_9BACI</name>
<keyword evidence="5 10" id="KW-0472">Membrane</keyword>
<sequence length="130" mass="13282">MSLKIIAAVTAGGALGTLLRYIINLAALPSGYPYGTIIENTGGSFILGGVTAWFLTKKAPEWVKVGIGTGFCGGLTTMSTLASDTVMLAARDASAPVIYLGMSIFGGLAAALIGFYSVSFLLREKGGPSL</sequence>
<keyword evidence="2 10" id="KW-1003">Cell membrane</keyword>
<feature type="transmembrane region" description="Helical" evidence="10">
    <location>
        <begin position="62"/>
        <end position="82"/>
    </location>
</feature>
<dbReference type="RefSeq" id="WP_107585197.1">
    <property type="nucleotide sequence ID" value="NZ_PZJJ01000016.1"/>
</dbReference>
<keyword evidence="3 10" id="KW-0812">Transmembrane</keyword>
<dbReference type="PANTHER" id="PTHR28259:SF1">
    <property type="entry name" value="FLUORIDE EXPORT PROTEIN 1-RELATED"/>
    <property type="match status" value="1"/>
</dbReference>
<keyword evidence="10" id="KW-0813">Transport</keyword>
<evidence type="ECO:0000256" key="7">
    <source>
        <dbReference type="ARBA" id="ARBA00035120"/>
    </source>
</evidence>
<dbReference type="GO" id="GO:0046872">
    <property type="term" value="F:metal ion binding"/>
    <property type="evidence" value="ECO:0007669"/>
    <property type="project" value="UniProtKB-KW"/>
</dbReference>
<keyword evidence="6 10" id="KW-0407">Ion channel</keyword>
<keyword evidence="10" id="KW-0915">Sodium</keyword>
<gene>
    <name evidence="10" type="primary">fluC</name>
    <name evidence="10" type="synonym">crcB</name>
    <name evidence="11" type="ORF">C6Y45_10640</name>
</gene>
<dbReference type="GO" id="GO:0140114">
    <property type="term" value="P:cellular detoxification of fluoride"/>
    <property type="evidence" value="ECO:0007669"/>
    <property type="project" value="UniProtKB-UniRule"/>
</dbReference>
<evidence type="ECO:0000256" key="6">
    <source>
        <dbReference type="ARBA" id="ARBA00023303"/>
    </source>
</evidence>
<keyword evidence="12" id="KW-1185">Reference proteome</keyword>
<evidence type="ECO:0000313" key="11">
    <source>
        <dbReference type="EMBL" id="PTL38632.1"/>
    </source>
</evidence>
<feature type="transmembrane region" description="Helical" evidence="10">
    <location>
        <begin position="97"/>
        <end position="122"/>
    </location>
</feature>
<dbReference type="GO" id="GO:0062054">
    <property type="term" value="F:fluoride channel activity"/>
    <property type="evidence" value="ECO:0007669"/>
    <property type="project" value="UniProtKB-UniRule"/>
</dbReference>
<accession>A0A2T4U5F1</accession>
<keyword evidence="10" id="KW-0406">Ion transport</keyword>
<dbReference type="PANTHER" id="PTHR28259">
    <property type="entry name" value="FLUORIDE EXPORT PROTEIN 1-RELATED"/>
    <property type="match status" value="1"/>
</dbReference>
<feature type="transmembrane region" description="Helical" evidence="10">
    <location>
        <begin position="36"/>
        <end position="55"/>
    </location>
</feature>
<dbReference type="OrthoDB" id="9815830at2"/>
<comment type="caution">
    <text evidence="11">The sequence shown here is derived from an EMBL/GenBank/DDBJ whole genome shotgun (WGS) entry which is preliminary data.</text>
</comment>
<comment type="function">
    <text evidence="9 10">Fluoride-specific ion channel. Important for reducing fluoride concentration in the cell, thus reducing its toxicity.</text>
</comment>
<dbReference type="InterPro" id="IPR003691">
    <property type="entry name" value="FluC"/>
</dbReference>